<evidence type="ECO:0000256" key="1">
    <source>
        <dbReference type="SAM" id="MobiDB-lite"/>
    </source>
</evidence>
<feature type="non-terminal residue" evidence="3">
    <location>
        <position position="72"/>
    </location>
</feature>
<dbReference type="EMBL" id="JBHTMX010000108">
    <property type="protein sequence ID" value="MFD1332654.1"/>
    <property type="molecule type" value="Genomic_DNA"/>
</dbReference>
<evidence type="ECO:0000256" key="2">
    <source>
        <dbReference type="SAM" id="SignalP"/>
    </source>
</evidence>
<feature type="chain" id="PRO_5046400843" evidence="2">
    <location>
        <begin position="23"/>
        <end position="72"/>
    </location>
</feature>
<feature type="signal peptide" evidence="2">
    <location>
        <begin position="1"/>
        <end position="22"/>
    </location>
</feature>
<dbReference type="RefSeq" id="WP_378775866.1">
    <property type="nucleotide sequence ID" value="NZ_JBHTMX010000108.1"/>
</dbReference>
<reference evidence="4" key="1">
    <citation type="journal article" date="2019" name="Int. J. Syst. Evol. Microbiol.">
        <title>The Global Catalogue of Microorganisms (GCM) 10K type strain sequencing project: providing services to taxonomists for standard genome sequencing and annotation.</title>
        <authorList>
            <consortium name="The Broad Institute Genomics Platform"/>
            <consortium name="The Broad Institute Genome Sequencing Center for Infectious Disease"/>
            <person name="Wu L."/>
            <person name="Ma J."/>
        </authorList>
    </citation>
    <scope>NUCLEOTIDE SEQUENCE [LARGE SCALE GENOMIC DNA]</scope>
    <source>
        <strain evidence="4">CCUG 61696</strain>
    </source>
</reference>
<accession>A0ABW3Z8S0</accession>
<proteinExistence type="predicted"/>
<sequence length="72" mass="7193">MRAMTMALLALAAATLGAPARAQNRFDGWTVTCADAKTDAKAHAKAAPPPPDCRAASQETPASGAEAVSAAV</sequence>
<name>A0ABW3Z8S0_9HYPH</name>
<keyword evidence="2" id="KW-0732">Signal</keyword>
<gene>
    <name evidence="3" type="ORF">ACFQ4O_11665</name>
</gene>
<feature type="region of interest" description="Disordered" evidence="1">
    <location>
        <begin position="39"/>
        <end position="72"/>
    </location>
</feature>
<comment type="caution">
    <text evidence="3">The sequence shown here is derived from an EMBL/GenBank/DDBJ whole genome shotgun (WGS) entry which is preliminary data.</text>
</comment>
<dbReference type="Proteomes" id="UP001597171">
    <property type="component" value="Unassembled WGS sequence"/>
</dbReference>
<protein>
    <submittedName>
        <fullName evidence="3">Uncharacterized protein</fullName>
    </submittedName>
</protein>
<evidence type="ECO:0000313" key="3">
    <source>
        <dbReference type="EMBL" id="MFD1332654.1"/>
    </source>
</evidence>
<organism evidence="3 4">
    <name type="scientific">Methylopila musalis</name>
    <dbReference type="NCBI Taxonomy" id="1134781"/>
    <lineage>
        <taxon>Bacteria</taxon>
        <taxon>Pseudomonadati</taxon>
        <taxon>Pseudomonadota</taxon>
        <taxon>Alphaproteobacteria</taxon>
        <taxon>Hyphomicrobiales</taxon>
        <taxon>Methylopilaceae</taxon>
        <taxon>Methylopila</taxon>
    </lineage>
</organism>
<keyword evidence="4" id="KW-1185">Reference proteome</keyword>
<evidence type="ECO:0000313" key="4">
    <source>
        <dbReference type="Proteomes" id="UP001597171"/>
    </source>
</evidence>